<dbReference type="RefSeq" id="WP_116240643.1">
    <property type="nucleotide sequence ID" value="NZ_QUAB01000013.1"/>
</dbReference>
<evidence type="ECO:0000313" key="2">
    <source>
        <dbReference type="Proteomes" id="UP000262172"/>
    </source>
</evidence>
<organism evidence="1 2">
    <name type="scientific">Microbacterium bovistercoris</name>
    <dbReference type="NCBI Taxonomy" id="2293570"/>
    <lineage>
        <taxon>Bacteria</taxon>
        <taxon>Bacillati</taxon>
        <taxon>Actinomycetota</taxon>
        <taxon>Actinomycetes</taxon>
        <taxon>Micrococcales</taxon>
        <taxon>Microbacteriaceae</taxon>
        <taxon>Microbacterium</taxon>
    </lineage>
</organism>
<keyword evidence="2" id="KW-1185">Reference proteome</keyword>
<protein>
    <submittedName>
        <fullName evidence="1">Uncharacterized protein</fullName>
    </submittedName>
</protein>
<accession>A0A371NXM1</accession>
<evidence type="ECO:0000313" key="1">
    <source>
        <dbReference type="EMBL" id="REJ08031.1"/>
    </source>
</evidence>
<dbReference type="EMBL" id="QUAB01000013">
    <property type="protein sequence ID" value="REJ08031.1"/>
    <property type="molecule type" value="Genomic_DNA"/>
</dbReference>
<dbReference type="OrthoDB" id="5413327at2"/>
<comment type="caution">
    <text evidence="1">The sequence shown here is derived from an EMBL/GenBank/DDBJ whole genome shotgun (WGS) entry which is preliminary data.</text>
</comment>
<dbReference type="Proteomes" id="UP000262172">
    <property type="component" value="Unassembled WGS sequence"/>
</dbReference>
<name>A0A371NXM1_9MICO</name>
<dbReference type="AlphaFoldDB" id="A0A371NXM1"/>
<gene>
    <name evidence="1" type="ORF">DY023_01845</name>
</gene>
<proteinExistence type="predicted"/>
<sequence>MSESVISIGVPVITASGDIVRWSVPVDGPGLPPTLWYEVSSEHAHMLSDRADAATIGLMIPALHLGLELVVEGPLTDELVFAFGDFQALYGAIGLGRPRPLTARRSLPPATRAPGVATGYSGGIDSFAVLAEHHYAADVPNARRVTHLLFNNVGAHGWGPSADALGRDRMNRLRPSVEQIGLPLVEVDSNLDAFYAPPLWFYRTHTPRNASVAHLLSKGIGAWLYASAYDYRRIGVRPGPAAVADPIALPLMSTSALSARDTGTALRRVDKTAIVAEMPLSWEFLDVCSNIDIPGAAQCSDCMKCRRTLLTLEVLGVVERYGGVFDLDHWAGVRDAYLWEVITAREDPLMIELRDLMDERGYRVPRSVVRYAAPQAWEKTKAGAQRVRNGVARRYRRVISR</sequence>
<reference evidence="1 2" key="1">
    <citation type="submission" date="2018-08" db="EMBL/GenBank/DDBJ databases">
        <title>Isolation, diversity and antifungal activity of Actinobacteria from cow dung.</title>
        <authorList>
            <person name="Ling L."/>
        </authorList>
    </citation>
    <scope>NUCLEOTIDE SEQUENCE [LARGE SCALE GENOMIC DNA]</scope>
    <source>
        <strain evidence="1 2">NEAU-LLE</strain>
    </source>
</reference>